<dbReference type="GeneID" id="95805592"/>
<protein>
    <submittedName>
        <fullName evidence="2">Uncharacterized protein</fullName>
    </submittedName>
</protein>
<feature type="compositionally biased region" description="Low complexity" evidence="1">
    <location>
        <begin position="110"/>
        <end position="156"/>
    </location>
</feature>
<organism evidence="2 3">
    <name type="scientific">Micromonospora echinofusca</name>
    <dbReference type="NCBI Taxonomy" id="47858"/>
    <lineage>
        <taxon>Bacteria</taxon>
        <taxon>Bacillati</taxon>
        <taxon>Actinomycetota</taxon>
        <taxon>Actinomycetes</taxon>
        <taxon>Micromonosporales</taxon>
        <taxon>Micromonosporaceae</taxon>
        <taxon>Micromonospora</taxon>
    </lineage>
</organism>
<sequence length="156" mass="16049">MPARRAPAAEPRGNPRCPVDRHDPPPPAAPARGRPTPWPAGTTIRVPDDAYRFGEGPLTLRITEVLSVGPFEDRLWAEVRGHQVDPDGTVRPRERFASIRVDRARVLATDAPGAGASPADAPGGSRAGAPGASRADASGASRAGAGRVGSAGSAAR</sequence>
<dbReference type="EMBL" id="LT607733">
    <property type="protein sequence ID" value="SCG19571.1"/>
    <property type="molecule type" value="Genomic_DNA"/>
</dbReference>
<evidence type="ECO:0000313" key="3">
    <source>
        <dbReference type="Proteomes" id="UP000198251"/>
    </source>
</evidence>
<accession>A0A1C5GIE1</accession>
<feature type="region of interest" description="Disordered" evidence="1">
    <location>
        <begin position="1"/>
        <end position="49"/>
    </location>
</feature>
<dbReference type="AlphaFoldDB" id="A0A1C5GIE1"/>
<evidence type="ECO:0000313" key="2">
    <source>
        <dbReference type="EMBL" id="SCG19571.1"/>
    </source>
</evidence>
<dbReference type="Proteomes" id="UP000198251">
    <property type="component" value="Chromosome I"/>
</dbReference>
<feature type="region of interest" description="Disordered" evidence="1">
    <location>
        <begin position="109"/>
        <end position="156"/>
    </location>
</feature>
<feature type="compositionally biased region" description="Low complexity" evidence="1">
    <location>
        <begin position="1"/>
        <end position="17"/>
    </location>
</feature>
<evidence type="ECO:0000256" key="1">
    <source>
        <dbReference type="SAM" id="MobiDB-lite"/>
    </source>
</evidence>
<gene>
    <name evidence="2" type="ORF">GA0070610_5954</name>
</gene>
<keyword evidence="3" id="KW-1185">Reference proteome</keyword>
<reference evidence="2 3" key="1">
    <citation type="submission" date="2016-06" db="EMBL/GenBank/DDBJ databases">
        <authorList>
            <person name="Kjaerup R.B."/>
            <person name="Dalgaard T.S."/>
            <person name="Juul-Madsen H.R."/>
        </authorList>
    </citation>
    <scope>NUCLEOTIDE SEQUENCE [LARGE SCALE GENOMIC DNA]</scope>
    <source>
        <strain evidence="2 3">DSM 43913</strain>
    </source>
</reference>
<name>A0A1C5GIE1_MICEH</name>
<dbReference type="RefSeq" id="WP_089003009.1">
    <property type="nucleotide sequence ID" value="NZ_LT607733.1"/>
</dbReference>
<proteinExistence type="predicted"/>